<dbReference type="EMBL" id="JALKFT010000010">
    <property type="protein sequence ID" value="MCK9876485.1"/>
    <property type="molecule type" value="Genomic_DNA"/>
</dbReference>
<dbReference type="SUPFAM" id="SSF53756">
    <property type="entry name" value="UDP-Glycosyltransferase/glycogen phosphorylase"/>
    <property type="match status" value="1"/>
</dbReference>
<dbReference type="InterPro" id="IPR028098">
    <property type="entry name" value="Glyco_trans_4-like_N"/>
</dbReference>
<dbReference type="Pfam" id="PF00534">
    <property type="entry name" value="Glycos_transf_1"/>
    <property type="match status" value="1"/>
</dbReference>
<dbReference type="Gene3D" id="3.40.50.2000">
    <property type="entry name" value="Glycogen Phosphorylase B"/>
    <property type="match status" value="2"/>
</dbReference>
<dbReference type="Pfam" id="PF13579">
    <property type="entry name" value="Glyco_trans_4_4"/>
    <property type="match status" value="1"/>
</dbReference>
<evidence type="ECO:0000256" key="1">
    <source>
        <dbReference type="ARBA" id="ARBA00022676"/>
    </source>
</evidence>
<keyword evidence="7" id="KW-1185">Reference proteome</keyword>
<keyword evidence="1 6" id="KW-0328">Glycosyltransferase</keyword>
<dbReference type="InterPro" id="IPR001296">
    <property type="entry name" value="Glyco_trans_1"/>
</dbReference>
<organism evidence="6 7">
    <name type="scientific">Frankia umida</name>
    <dbReference type="NCBI Taxonomy" id="573489"/>
    <lineage>
        <taxon>Bacteria</taxon>
        <taxon>Bacillati</taxon>
        <taxon>Actinomycetota</taxon>
        <taxon>Actinomycetes</taxon>
        <taxon>Frankiales</taxon>
        <taxon>Frankiaceae</taxon>
        <taxon>Frankia</taxon>
    </lineage>
</organism>
<evidence type="ECO:0000256" key="2">
    <source>
        <dbReference type="ARBA" id="ARBA00022679"/>
    </source>
</evidence>
<evidence type="ECO:0000313" key="6">
    <source>
        <dbReference type="EMBL" id="MCK9876485.1"/>
    </source>
</evidence>
<dbReference type="RefSeq" id="WP_248824873.1">
    <property type="nucleotide sequence ID" value="NZ_JALKFT010000010.1"/>
</dbReference>
<feature type="domain" description="Glycosyl transferase family 1" evidence="4">
    <location>
        <begin position="199"/>
        <end position="348"/>
    </location>
</feature>
<evidence type="ECO:0000259" key="4">
    <source>
        <dbReference type="Pfam" id="PF00534"/>
    </source>
</evidence>
<accession>A0ABT0JY66</accession>
<evidence type="ECO:0000313" key="7">
    <source>
        <dbReference type="Proteomes" id="UP001201873"/>
    </source>
</evidence>
<evidence type="ECO:0000259" key="5">
    <source>
        <dbReference type="Pfam" id="PF13579"/>
    </source>
</evidence>
<dbReference type="PANTHER" id="PTHR45947">
    <property type="entry name" value="SULFOQUINOVOSYL TRANSFERASE SQD2"/>
    <property type="match status" value="1"/>
</dbReference>
<feature type="region of interest" description="Disordered" evidence="3">
    <location>
        <begin position="386"/>
        <end position="409"/>
    </location>
</feature>
<proteinExistence type="predicted"/>
<feature type="compositionally biased region" description="Pro residues" evidence="3">
    <location>
        <begin position="394"/>
        <end position="409"/>
    </location>
</feature>
<dbReference type="Proteomes" id="UP001201873">
    <property type="component" value="Unassembled WGS sequence"/>
</dbReference>
<protein>
    <submittedName>
        <fullName evidence="6">Glycosyltransferase</fullName>
        <ecNumber evidence="6">2.4.-.-</ecNumber>
    </submittedName>
</protein>
<sequence>MRIVQAANFVAPASGGIRTTLRQLAAGYTAAGHEVIQILPGERDSVEELAHARVVRVRAPRLGSTGYRVISQPWRVAALLEAEAPDRLEVHDRATLAGLGRWARRNGVRSLVVSHERLDRLLGAWTPRSLRGMLPTTATADRANTALAAHFDAVVTTTAWAAAEFVRIHAPNLRHIPLGVELDAFHPDRCDRTLRRAFARDQEALLVVASRLSPEKRVDLALDAVAELVRRRVPVRLVIAGDGSARARLERHAAGLPVTFLGFVADRSRLAGLLASADVALAPGPVETFGLAALEALASGTPIVAHHASAVAELVAPGVGLVAAGSGFTFADAVRDLLAAPAPPARRNAARARAEQFTWAATIAGFLACHAGTPHATATAAGAAAAAGAGAGAAPPPPTPAPPAPPLAA</sequence>
<reference evidence="6 7" key="1">
    <citation type="submission" date="2022-04" db="EMBL/GenBank/DDBJ databases">
        <title>Genome diversity in the genus Frankia.</title>
        <authorList>
            <person name="Carlos-Shanley C."/>
            <person name="Hahn D."/>
        </authorList>
    </citation>
    <scope>NUCLEOTIDE SEQUENCE [LARGE SCALE GENOMIC DNA]</scope>
    <source>
        <strain evidence="6 7">Ag45/Mut15</strain>
    </source>
</reference>
<gene>
    <name evidence="6" type="ORF">MXD59_11990</name>
</gene>
<name>A0ABT0JY66_9ACTN</name>
<dbReference type="EC" id="2.4.-.-" evidence="6"/>
<dbReference type="InterPro" id="IPR050194">
    <property type="entry name" value="Glycosyltransferase_grp1"/>
</dbReference>
<dbReference type="PANTHER" id="PTHR45947:SF3">
    <property type="entry name" value="SULFOQUINOVOSYL TRANSFERASE SQD2"/>
    <property type="match status" value="1"/>
</dbReference>
<evidence type="ECO:0000256" key="3">
    <source>
        <dbReference type="SAM" id="MobiDB-lite"/>
    </source>
</evidence>
<dbReference type="GO" id="GO:0016757">
    <property type="term" value="F:glycosyltransferase activity"/>
    <property type="evidence" value="ECO:0007669"/>
    <property type="project" value="UniProtKB-KW"/>
</dbReference>
<keyword evidence="2 6" id="KW-0808">Transferase</keyword>
<comment type="caution">
    <text evidence="6">The sequence shown here is derived from an EMBL/GenBank/DDBJ whole genome shotgun (WGS) entry which is preliminary data.</text>
</comment>
<feature type="domain" description="Glycosyltransferase subfamily 4-like N-terminal" evidence="5">
    <location>
        <begin position="15"/>
        <end position="176"/>
    </location>
</feature>